<evidence type="ECO:0000313" key="2">
    <source>
        <dbReference type="Proteomes" id="UP000527355"/>
    </source>
</evidence>
<evidence type="ECO:0000313" key="1">
    <source>
        <dbReference type="EMBL" id="KAF6286516.1"/>
    </source>
</evidence>
<keyword evidence="2" id="KW-1185">Reference proteome</keyword>
<dbReference type="Proteomes" id="UP000527355">
    <property type="component" value="Unassembled WGS sequence"/>
</dbReference>
<sequence>MASSAPQRSSLATSSRIHLQSSRVTVDENLLTETYNAEKRKLSQKRKTLVSGDVLLEPQMSDPRSYLFPLCNPKTPPTWNMPHQIASPTRGFQFTEARATRLWGKNVHTCHTSSQTPQQRETQPVPIDTITCNSAFWSGPHFFIQPAMCQELCRSAKVLQGCDFLSL</sequence>
<gene>
    <name evidence="1" type="ORF">mMyoMyo1_019876</name>
</gene>
<dbReference type="VEuPathDB" id="HostDB:TSNAXIP1"/>
<comment type="caution">
    <text evidence="1">The sequence shown here is derived from an EMBL/GenBank/DDBJ whole genome shotgun (WGS) entry which is preliminary data.</text>
</comment>
<reference evidence="1 2" key="1">
    <citation type="journal article" date="2020" name="Nature">
        <title>Six reference-quality genomes reveal evolution of bat adaptations.</title>
        <authorList>
            <person name="Jebb D."/>
            <person name="Huang Z."/>
            <person name="Pippel M."/>
            <person name="Hughes G.M."/>
            <person name="Lavrichenko K."/>
            <person name="Devanna P."/>
            <person name="Winkler S."/>
            <person name="Jermiin L.S."/>
            <person name="Skirmuntt E.C."/>
            <person name="Katzourakis A."/>
            <person name="Burkitt-Gray L."/>
            <person name="Ray D.A."/>
            <person name="Sullivan K.A.M."/>
            <person name="Roscito J.G."/>
            <person name="Kirilenko B.M."/>
            <person name="Davalos L.M."/>
            <person name="Corthals A.P."/>
            <person name="Power M.L."/>
            <person name="Jones G."/>
            <person name="Ransome R.D."/>
            <person name="Dechmann D.K.N."/>
            <person name="Locatelli A.G."/>
            <person name="Puechmaille S.J."/>
            <person name="Fedrigo O."/>
            <person name="Jarvis E.D."/>
            <person name="Hiller M."/>
            <person name="Vernes S.C."/>
            <person name="Myers E.W."/>
            <person name="Teeling E.C."/>
        </authorList>
    </citation>
    <scope>NUCLEOTIDE SEQUENCE [LARGE SCALE GENOMIC DNA]</scope>
    <source>
        <strain evidence="1">MMyoMyo1</strain>
        <tissue evidence="1">Flight muscle</tissue>
    </source>
</reference>
<proteinExistence type="predicted"/>
<dbReference type="AlphaFoldDB" id="A0A7J7SDH5"/>
<protein>
    <submittedName>
        <fullName evidence="1">Translin associated factor X interacting protein 1</fullName>
    </submittedName>
</protein>
<dbReference type="EMBL" id="JABWUV010000019">
    <property type="protein sequence ID" value="KAF6286516.1"/>
    <property type="molecule type" value="Genomic_DNA"/>
</dbReference>
<name>A0A7J7SDH5_MYOMY</name>
<organism evidence="1 2">
    <name type="scientific">Myotis myotis</name>
    <name type="common">Greater mouse-eared bat</name>
    <name type="synonym">Vespertilio myotis</name>
    <dbReference type="NCBI Taxonomy" id="51298"/>
    <lineage>
        <taxon>Eukaryota</taxon>
        <taxon>Metazoa</taxon>
        <taxon>Chordata</taxon>
        <taxon>Craniata</taxon>
        <taxon>Vertebrata</taxon>
        <taxon>Euteleostomi</taxon>
        <taxon>Mammalia</taxon>
        <taxon>Eutheria</taxon>
        <taxon>Laurasiatheria</taxon>
        <taxon>Chiroptera</taxon>
        <taxon>Yangochiroptera</taxon>
        <taxon>Vespertilionidae</taxon>
        <taxon>Myotis</taxon>
    </lineage>
</organism>
<accession>A0A7J7SDH5</accession>